<organism evidence="1 2">
    <name type="scientific">Pantoea ananatis (strain LMG 20103)</name>
    <dbReference type="NCBI Taxonomy" id="706191"/>
    <lineage>
        <taxon>Bacteria</taxon>
        <taxon>Pseudomonadati</taxon>
        <taxon>Pseudomonadota</taxon>
        <taxon>Gammaproteobacteria</taxon>
        <taxon>Enterobacterales</taxon>
        <taxon>Erwiniaceae</taxon>
        <taxon>Pantoea</taxon>
    </lineage>
</organism>
<dbReference type="AlphaFoldDB" id="D4GKQ0"/>
<dbReference type="Proteomes" id="UP000001702">
    <property type="component" value="Chromosome"/>
</dbReference>
<dbReference type="eggNOG" id="ENOG50340MC">
    <property type="taxonomic scope" value="Bacteria"/>
</dbReference>
<sequence>MSLMIGLTLQNAFRIESLGARGEIALFRAFIHAFNSLGSNALAQEYHGNRYQVKFSANRGSGRPVPRCELCDVMIIHYPAGNPREARVTFNQAKVSSNPLQCAPAVFAPYKFRANLEQWDLLSNRPSISTTTAKINLPADLLSSALLPSVGTFGVFYPKGKEFDFAYFVANELSPLKNNYKPSGTLQWKTQLGQVRKIGHYDEITATCCMYTFGQSLELGLIGTPLQQVLYHSTGSTEMRIWMGSILSSLQEMHPDSDLPNELVEGFELTREEPSRIVGPSTPRAVILVRTQ</sequence>
<evidence type="ECO:0000313" key="2">
    <source>
        <dbReference type="Proteomes" id="UP000001702"/>
    </source>
</evidence>
<accession>D4GKQ0</accession>
<keyword evidence="2" id="KW-1185">Reference proteome</keyword>
<proteinExistence type="predicted"/>
<protein>
    <submittedName>
        <fullName evidence="1">Uncharacterized protein</fullName>
    </submittedName>
</protein>
<dbReference type="KEGG" id="pam:PANA_2922"/>
<gene>
    <name evidence="1" type="ordered locus">PANA_2922</name>
</gene>
<evidence type="ECO:0000313" key="1">
    <source>
        <dbReference type="EMBL" id="ADD78089.1"/>
    </source>
</evidence>
<dbReference type="HOGENOM" id="CLU_952625_0_0_6"/>
<name>D4GKQ0_PANAM</name>
<dbReference type="EMBL" id="CP001875">
    <property type="protein sequence ID" value="ADD78089.1"/>
    <property type="molecule type" value="Genomic_DNA"/>
</dbReference>
<reference evidence="1 2" key="1">
    <citation type="journal article" date="2010" name="J. Bacteriol.">
        <title>Genome sequence of Pantoea ananatis LMG20103, the causative agent of Eucalyptus blight and dieback.</title>
        <authorList>
            <person name="De Maayer P."/>
            <person name="Chan W.Y."/>
            <person name="Venter S.N."/>
            <person name="Toth I.K."/>
            <person name="Birch P.R."/>
            <person name="Joubert F."/>
            <person name="Coutinho T.A."/>
        </authorList>
    </citation>
    <scope>NUCLEOTIDE SEQUENCE [LARGE SCALE GENOMIC DNA]</scope>
    <source>
        <strain evidence="1 2">LMG 20103</strain>
    </source>
</reference>